<feature type="domain" description="MIF4G" evidence="2">
    <location>
        <begin position="230"/>
        <end position="302"/>
    </location>
</feature>
<feature type="region of interest" description="Disordered" evidence="1">
    <location>
        <begin position="97"/>
        <end position="161"/>
    </location>
</feature>
<accession>A0ABQ8AQR4</accession>
<sequence length="548" mass="60658">MYESGSLFEECGCLWGWNGVVVEEVDSLPPRSTLSSSSSDLTGDAHSFAVKRGDSRFEGHEILRFTREQLLQLKEAVDVSEAILKLNQEISSDLFGEDQSWSRSESQVQVQNRYSDTNDNRDWHSRAPIPSLSKARPREDQREPRDAHNGSIQGSVPPPALVKAEIPWSGRRGTLSEKDQVLKTIKGILNKMTPEKYDLLKGQLIDSGITSADILKLSSFPSEEAGGKEVTFKRMLLNNCQEQFEGADKLKEEVRLRTDPEQEMERRDKERMAKLRTLGNIRLIGELLKQKMGPEKIVHHIVQLDESLKSRGRNLGLLPGVMANMRNKNNCGGADAEVIGSGNFFGRSGTGGMMPGMPGSRKIRGTDDDSWEMAWSRSMPRGNRQNPHPHGVGGILNGRPSALLQGSSAESPKAVVPPSRQTVEKPQPQEKPQPHDTSRQWRYHDEALQCVEELKSPSYHPELVREGSGCMLYGSMLDDIGIDLPKAPNNFGEILGSLVMANASDFVMAKGILVKMEDELFKKAVLDAVVNSLSESPLATQAILGARQ</sequence>
<comment type="caution">
    <text evidence="3">The sequence shown here is derived from an EMBL/GenBank/DDBJ whole genome shotgun (WGS) entry which is preliminary data.</text>
</comment>
<dbReference type="Pfam" id="PF02854">
    <property type="entry name" value="MIF4G"/>
    <property type="match status" value="1"/>
</dbReference>
<feature type="compositionally biased region" description="Basic and acidic residues" evidence="1">
    <location>
        <begin position="116"/>
        <end position="125"/>
    </location>
</feature>
<organism evidence="3 4">
    <name type="scientific">Brassica napus</name>
    <name type="common">Rape</name>
    <dbReference type="NCBI Taxonomy" id="3708"/>
    <lineage>
        <taxon>Eukaryota</taxon>
        <taxon>Viridiplantae</taxon>
        <taxon>Streptophyta</taxon>
        <taxon>Embryophyta</taxon>
        <taxon>Tracheophyta</taxon>
        <taxon>Spermatophyta</taxon>
        <taxon>Magnoliopsida</taxon>
        <taxon>eudicotyledons</taxon>
        <taxon>Gunneridae</taxon>
        <taxon>Pentapetalae</taxon>
        <taxon>rosids</taxon>
        <taxon>malvids</taxon>
        <taxon>Brassicales</taxon>
        <taxon>Brassicaceae</taxon>
        <taxon>Brassiceae</taxon>
        <taxon>Brassica</taxon>
    </lineage>
</organism>
<feature type="compositionally biased region" description="Polar residues" evidence="1">
    <location>
        <begin position="99"/>
        <end position="115"/>
    </location>
</feature>
<evidence type="ECO:0000313" key="3">
    <source>
        <dbReference type="EMBL" id="KAH0894867.1"/>
    </source>
</evidence>
<dbReference type="InterPro" id="IPR003890">
    <property type="entry name" value="MIF4G-like_typ-3"/>
</dbReference>
<dbReference type="InterPro" id="IPR016024">
    <property type="entry name" value="ARM-type_fold"/>
</dbReference>
<protein>
    <recommendedName>
        <fullName evidence="2">MIF4G domain-containing protein</fullName>
    </recommendedName>
</protein>
<evidence type="ECO:0000259" key="2">
    <source>
        <dbReference type="Pfam" id="PF02854"/>
    </source>
</evidence>
<proteinExistence type="predicted"/>
<dbReference type="EMBL" id="JAGKQM010000013">
    <property type="protein sequence ID" value="KAH0894867.1"/>
    <property type="molecule type" value="Genomic_DNA"/>
</dbReference>
<feature type="compositionally biased region" description="Basic and acidic residues" evidence="1">
    <location>
        <begin position="136"/>
        <end position="148"/>
    </location>
</feature>
<name>A0ABQ8AQR4_BRANA</name>
<gene>
    <name evidence="3" type="ORF">HID58_057296</name>
</gene>
<evidence type="ECO:0000313" key="4">
    <source>
        <dbReference type="Proteomes" id="UP000824890"/>
    </source>
</evidence>
<dbReference type="SUPFAM" id="SSF48371">
    <property type="entry name" value="ARM repeat"/>
    <property type="match status" value="2"/>
</dbReference>
<feature type="region of interest" description="Disordered" evidence="1">
    <location>
        <begin position="378"/>
        <end position="440"/>
    </location>
</feature>
<dbReference type="PANTHER" id="PTHR23253:SF75">
    <property type="entry name" value="EUKARYOTIC TRANSLATION INITIATION FACTOR ISOFORM 4G-2"/>
    <property type="match status" value="1"/>
</dbReference>
<dbReference type="Gene3D" id="1.25.40.180">
    <property type="match status" value="2"/>
</dbReference>
<dbReference type="PANTHER" id="PTHR23253">
    <property type="entry name" value="EUKARYOTIC TRANSLATION INITIATION FACTOR 4 GAMMA"/>
    <property type="match status" value="1"/>
</dbReference>
<evidence type="ECO:0000256" key="1">
    <source>
        <dbReference type="SAM" id="MobiDB-lite"/>
    </source>
</evidence>
<reference evidence="3 4" key="1">
    <citation type="submission" date="2021-05" db="EMBL/GenBank/DDBJ databases">
        <title>Genome Assembly of Synthetic Allotetraploid Brassica napus Reveals Homoeologous Exchanges between Subgenomes.</title>
        <authorList>
            <person name="Davis J.T."/>
        </authorList>
    </citation>
    <scope>NUCLEOTIDE SEQUENCE [LARGE SCALE GENOMIC DNA]</scope>
    <source>
        <strain evidence="4">cv. Da-Ae</strain>
        <tissue evidence="3">Seedling</tissue>
    </source>
</reference>
<dbReference type="Proteomes" id="UP000824890">
    <property type="component" value="Unassembled WGS sequence"/>
</dbReference>
<keyword evidence="4" id="KW-1185">Reference proteome</keyword>